<keyword evidence="1" id="KW-1133">Transmembrane helix</keyword>
<keyword evidence="1" id="KW-0472">Membrane</keyword>
<dbReference type="Proteomes" id="UP000018460">
    <property type="component" value="Unassembled WGS sequence"/>
</dbReference>
<keyword evidence="1" id="KW-0812">Transmembrane</keyword>
<sequence>MKIVQEENIQQAGHSLISRYHVEPMACLFFVLGMMICAYLLHTFIL</sequence>
<dbReference type="eggNOG" id="ENOG50302W8">
    <property type="taxonomic scope" value="Bacteria"/>
</dbReference>
<proteinExistence type="predicted"/>
<protein>
    <submittedName>
        <fullName evidence="2">Uncharacterized protein</fullName>
    </submittedName>
</protein>
<evidence type="ECO:0000256" key="1">
    <source>
        <dbReference type="SAM" id="Phobius"/>
    </source>
</evidence>
<evidence type="ECO:0000313" key="2">
    <source>
        <dbReference type="EMBL" id="ENV83405.1"/>
    </source>
</evidence>
<gene>
    <name evidence="2" type="ORF">F941_01033</name>
</gene>
<evidence type="ECO:0000313" key="3">
    <source>
        <dbReference type="Proteomes" id="UP000018460"/>
    </source>
</evidence>
<dbReference type="EMBL" id="APQD01000008">
    <property type="protein sequence ID" value="ENV83405.1"/>
    <property type="molecule type" value="Genomic_DNA"/>
</dbReference>
<organism evidence="2 3">
    <name type="scientific">Acinetobacter bouvetii DSM 14964 = CIP 107468</name>
    <dbReference type="NCBI Taxonomy" id="1120925"/>
    <lineage>
        <taxon>Bacteria</taxon>
        <taxon>Pseudomonadati</taxon>
        <taxon>Pseudomonadota</taxon>
        <taxon>Gammaproteobacteria</taxon>
        <taxon>Moraxellales</taxon>
        <taxon>Moraxellaceae</taxon>
        <taxon>Acinetobacter</taxon>
    </lineage>
</organism>
<comment type="caution">
    <text evidence="2">The sequence shown here is derived from an EMBL/GenBank/DDBJ whole genome shotgun (WGS) entry which is preliminary data.</text>
</comment>
<keyword evidence="3" id="KW-1185">Reference proteome</keyword>
<name>N9DRX3_9GAMM</name>
<accession>N9DRX3</accession>
<feature type="transmembrane region" description="Helical" evidence="1">
    <location>
        <begin position="25"/>
        <end position="45"/>
    </location>
</feature>
<dbReference type="PATRIC" id="fig|1120925.3.peg.1108"/>
<reference evidence="2 3" key="1">
    <citation type="submission" date="2013-02" db="EMBL/GenBank/DDBJ databases">
        <title>The Genome Sequence of Acinetobacter bouvetii CIP 107468.</title>
        <authorList>
            <consortium name="The Broad Institute Genome Sequencing Platform"/>
            <consortium name="The Broad Institute Genome Sequencing Center for Infectious Disease"/>
            <person name="Cerqueira G."/>
            <person name="Feldgarden M."/>
            <person name="Courvalin P."/>
            <person name="Perichon B."/>
            <person name="Grillot-Courvalin C."/>
            <person name="Clermont D."/>
            <person name="Rocha E."/>
            <person name="Yoon E.-J."/>
            <person name="Nemec A."/>
            <person name="Walker B."/>
            <person name="Young S.K."/>
            <person name="Zeng Q."/>
            <person name="Gargeya S."/>
            <person name="Fitzgerald M."/>
            <person name="Haas B."/>
            <person name="Abouelleil A."/>
            <person name="Alvarado L."/>
            <person name="Arachchi H.M."/>
            <person name="Berlin A.M."/>
            <person name="Chapman S.B."/>
            <person name="Dewar J."/>
            <person name="Goldberg J."/>
            <person name="Griggs A."/>
            <person name="Gujja S."/>
            <person name="Hansen M."/>
            <person name="Howarth C."/>
            <person name="Imamovic A."/>
            <person name="Larimer J."/>
            <person name="McCowan C."/>
            <person name="Murphy C."/>
            <person name="Neiman D."/>
            <person name="Pearson M."/>
            <person name="Priest M."/>
            <person name="Roberts A."/>
            <person name="Saif S."/>
            <person name="Shea T."/>
            <person name="Sisk P."/>
            <person name="Sykes S."/>
            <person name="Wortman J."/>
            <person name="Nusbaum C."/>
            <person name="Birren B."/>
        </authorList>
    </citation>
    <scope>NUCLEOTIDE SEQUENCE [LARGE SCALE GENOMIC DNA]</scope>
    <source>
        <strain evidence="2 3">CIP 107468</strain>
    </source>
</reference>
<dbReference type="AlphaFoldDB" id="N9DRX3"/>